<dbReference type="SUPFAM" id="SSF46689">
    <property type="entry name" value="Homeodomain-like"/>
    <property type="match status" value="1"/>
</dbReference>
<dbReference type="GO" id="GO:0003682">
    <property type="term" value="F:chromatin binding"/>
    <property type="evidence" value="ECO:0007669"/>
    <property type="project" value="InterPro"/>
</dbReference>
<proteinExistence type="predicted"/>
<dbReference type="PANTHER" id="PTHR33827:SF7">
    <property type="entry name" value="PROTEIN SAWADEE HOMEODOMAIN HOMOLOG 2"/>
    <property type="match status" value="1"/>
</dbReference>
<comment type="subcellular location">
    <subcellularLocation>
        <location evidence="1 2">Nucleus</location>
    </subcellularLocation>
</comment>
<dbReference type="AlphaFoldDB" id="A0A9D4UXH1"/>
<dbReference type="Gene3D" id="2.40.50.40">
    <property type="match status" value="1"/>
</dbReference>
<reference evidence="4" key="1">
    <citation type="submission" date="2021-01" db="EMBL/GenBank/DDBJ databases">
        <title>Adiantum capillus-veneris genome.</title>
        <authorList>
            <person name="Fang Y."/>
            <person name="Liao Q."/>
        </authorList>
    </citation>
    <scope>NUCLEOTIDE SEQUENCE</scope>
    <source>
        <strain evidence="4">H3</strain>
        <tissue evidence="4">Leaf</tissue>
    </source>
</reference>
<keyword evidence="2" id="KW-0238">DNA-binding</keyword>
<dbReference type="EMBL" id="JABFUD020000009">
    <property type="protein sequence ID" value="KAI5075348.1"/>
    <property type="molecule type" value="Genomic_DNA"/>
</dbReference>
<evidence type="ECO:0000313" key="4">
    <source>
        <dbReference type="EMBL" id="KAI5075348.1"/>
    </source>
</evidence>
<dbReference type="SMART" id="SM00389">
    <property type="entry name" value="HOX"/>
    <property type="match status" value="1"/>
</dbReference>
<evidence type="ECO:0000259" key="3">
    <source>
        <dbReference type="PROSITE" id="PS50071"/>
    </source>
</evidence>
<dbReference type="Proteomes" id="UP000886520">
    <property type="component" value="Chromosome 9"/>
</dbReference>
<dbReference type="Gene3D" id="2.30.30.140">
    <property type="match status" value="1"/>
</dbReference>
<name>A0A9D4UXH1_ADICA</name>
<evidence type="ECO:0000313" key="5">
    <source>
        <dbReference type="Proteomes" id="UP000886520"/>
    </source>
</evidence>
<dbReference type="GO" id="GO:0005634">
    <property type="term" value="C:nucleus"/>
    <property type="evidence" value="ECO:0007669"/>
    <property type="project" value="UniProtKB-SubCell"/>
</dbReference>
<sequence length="402" mass="45415">MWRLAELLYCNICYVDIWDILETAIVYFHGHWHLSVWDKLFTAAPVKSGCDTVDLLVASWKVILSKLEWQGRPKHRVFSLVQNTERDEQAVRDRSSLCGRTMGRPPANGGPVFRFLPNEVATMEKTLEDFQGNAPTKEAMQGLADAFSISAERAGKTTVQYKQVWNWFQNRRHAVKKSSKMTEKPMVVVPQTSVEVSVPKRAPTIAAVPSVGKAIEPPKMEFEAKSSRDKAWYDVESFSGHRMVESSDPLQEVRVRFAGFGPEEDEWVNVRTGVRQRSLPCEAAECVAVLPGDLILCFQEGSEQALYFDARIKEVERRRHDVRGCRCRFLVEYDHDKVVEIVPLRKVCRRPETEYRLQGKSVSDVSSAPDLPAAFGAAPIPMALEDKALIVDSTTSQQVVTN</sequence>
<feature type="domain" description="Homeobox" evidence="3">
    <location>
        <begin position="114"/>
        <end position="178"/>
    </location>
</feature>
<organism evidence="4 5">
    <name type="scientific">Adiantum capillus-veneris</name>
    <name type="common">Maidenhair fern</name>
    <dbReference type="NCBI Taxonomy" id="13818"/>
    <lineage>
        <taxon>Eukaryota</taxon>
        <taxon>Viridiplantae</taxon>
        <taxon>Streptophyta</taxon>
        <taxon>Embryophyta</taxon>
        <taxon>Tracheophyta</taxon>
        <taxon>Polypodiopsida</taxon>
        <taxon>Polypodiidae</taxon>
        <taxon>Polypodiales</taxon>
        <taxon>Pteridineae</taxon>
        <taxon>Pteridaceae</taxon>
        <taxon>Vittarioideae</taxon>
        <taxon>Adiantum</taxon>
    </lineage>
</organism>
<dbReference type="OrthoDB" id="2018059at2759"/>
<dbReference type="InterPro" id="IPR032001">
    <property type="entry name" value="SAWADEE_dom"/>
</dbReference>
<dbReference type="InterPro" id="IPR009057">
    <property type="entry name" value="Homeodomain-like_sf"/>
</dbReference>
<dbReference type="GO" id="GO:0003677">
    <property type="term" value="F:DNA binding"/>
    <property type="evidence" value="ECO:0007669"/>
    <property type="project" value="UniProtKB-UniRule"/>
</dbReference>
<dbReference type="PROSITE" id="PS50071">
    <property type="entry name" value="HOMEOBOX_2"/>
    <property type="match status" value="1"/>
</dbReference>
<keyword evidence="2" id="KW-0371">Homeobox</keyword>
<keyword evidence="2" id="KW-0539">Nucleus</keyword>
<dbReference type="PANTHER" id="PTHR33827">
    <property type="entry name" value="PROTEIN SAWADEE HOMEODOMAIN HOMOLOG 2"/>
    <property type="match status" value="1"/>
</dbReference>
<keyword evidence="5" id="KW-1185">Reference proteome</keyword>
<protein>
    <recommendedName>
        <fullName evidence="3">Homeobox domain-containing protein</fullName>
    </recommendedName>
</protein>
<dbReference type="Pfam" id="PF16719">
    <property type="entry name" value="SAWADEE"/>
    <property type="match status" value="1"/>
</dbReference>
<dbReference type="InterPro" id="IPR039276">
    <property type="entry name" value="SHH1/2"/>
</dbReference>
<comment type="caution">
    <text evidence="4">The sequence shown here is derived from an EMBL/GenBank/DDBJ whole genome shotgun (WGS) entry which is preliminary data.</text>
</comment>
<evidence type="ECO:0000256" key="1">
    <source>
        <dbReference type="ARBA" id="ARBA00004123"/>
    </source>
</evidence>
<feature type="DNA-binding region" description="Homeobox" evidence="2">
    <location>
        <begin position="116"/>
        <end position="179"/>
    </location>
</feature>
<evidence type="ECO:0000256" key="2">
    <source>
        <dbReference type="PROSITE-ProRule" id="PRU00108"/>
    </source>
</evidence>
<dbReference type="Gene3D" id="1.10.10.60">
    <property type="entry name" value="Homeodomain-like"/>
    <property type="match status" value="1"/>
</dbReference>
<dbReference type="CDD" id="cd00086">
    <property type="entry name" value="homeodomain"/>
    <property type="match status" value="1"/>
</dbReference>
<accession>A0A9D4UXH1</accession>
<gene>
    <name evidence="4" type="ORF">GOP47_0009424</name>
</gene>
<dbReference type="InterPro" id="IPR001356">
    <property type="entry name" value="HD"/>
</dbReference>